<reference evidence="12" key="1">
    <citation type="submission" date="2017-09" db="EMBL/GenBank/DDBJ databases">
        <title>Contemporary evolution of a Lepidopteran species, Heliothis virescens, in response to modern agricultural practices.</title>
        <authorList>
            <person name="Fritz M.L."/>
            <person name="Deyonke A.M."/>
            <person name="Papanicolaou A."/>
            <person name="Micinski S."/>
            <person name="Westbrook J."/>
            <person name="Gould F."/>
        </authorList>
    </citation>
    <scope>NUCLEOTIDE SEQUENCE [LARGE SCALE GENOMIC DNA]</scope>
    <source>
        <strain evidence="12">HvINT-</strain>
        <tissue evidence="12">Whole body</tissue>
    </source>
</reference>
<keyword evidence="3" id="KW-1015">Disulfide bond</keyword>
<feature type="region of interest" description="Disordered" evidence="9">
    <location>
        <begin position="690"/>
        <end position="741"/>
    </location>
</feature>
<dbReference type="Gene3D" id="2.40.10.10">
    <property type="entry name" value="Trypsin-like serine proteases"/>
    <property type="match status" value="4"/>
</dbReference>
<dbReference type="SUPFAM" id="SSF50494">
    <property type="entry name" value="Trypsin-like serine proteases"/>
    <property type="match status" value="3"/>
</dbReference>
<dbReference type="InterPro" id="IPR009003">
    <property type="entry name" value="Peptidase_S1_PA"/>
</dbReference>
<dbReference type="SMART" id="SM00020">
    <property type="entry name" value="Tryp_SPc"/>
    <property type="match status" value="3"/>
</dbReference>
<proteinExistence type="inferred from homology"/>
<keyword evidence="8" id="KW-0720">Serine protease</keyword>
<dbReference type="EMBL" id="NWSH01001694">
    <property type="protein sequence ID" value="PCG70405.1"/>
    <property type="molecule type" value="Genomic_DNA"/>
</dbReference>
<dbReference type="PANTHER" id="PTHR24252:SF7">
    <property type="entry name" value="HYALIN"/>
    <property type="match status" value="1"/>
</dbReference>
<dbReference type="PROSITE" id="PS00134">
    <property type="entry name" value="TRYPSIN_HIS"/>
    <property type="match status" value="3"/>
</dbReference>
<feature type="compositionally biased region" description="Low complexity" evidence="9">
    <location>
        <begin position="756"/>
        <end position="792"/>
    </location>
</feature>
<feature type="compositionally biased region" description="Polar residues" evidence="9">
    <location>
        <begin position="806"/>
        <end position="818"/>
    </location>
</feature>
<dbReference type="GO" id="GO:0004252">
    <property type="term" value="F:serine-type endopeptidase activity"/>
    <property type="evidence" value="ECO:0007669"/>
    <property type="project" value="InterPro"/>
</dbReference>
<evidence type="ECO:0000256" key="2">
    <source>
        <dbReference type="ARBA" id="ARBA00022656"/>
    </source>
</evidence>
<evidence type="ECO:0000259" key="11">
    <source>
        <dbReference type="PROSITE" id="PS50240"/>
    </source>
</evidence>
<dbReference type="PANTHER" id="PTHR24252">
    <property type="entry name" value="ACROSIN-RELATED"/>
    <property type="match status" value="1"/>
</dbReference>
<feature type="domain" description="Peptidase S1" evidence="11">
    <location>
        <begin position="885"/>
        <end position="1142"/>
    </location>
</feature>
<dbReference type="InterPro" id="IPR043504">
    <property type="entry name" value="Peptidase_S1_PA_chymotrypsin"/>
</dbReference>
<evidence type="ECO:0000256" key="5">
    <source>
        <dbReference type="ARBA" id="ARBA00024195"/>
    </source>
</evidence>
<evidence type="ECO:0000256" key="1">
    <source>
        <dbReference type="ARBA" id="ARBA00004239"/>
    </source>
</evidence>
<evidence type="ECO:0000313" key="12">
    <source>
        <dbReference type="EMBL" id="PCG70405.1"/>
    </source>
</evidence>
<feature type="region of interest" description="Disordered" evidence="9">
    <location>
        <begin position="44"/>
        <end position="65"/>
    </location>
</feature>
<dbReference type="AlphaFoldDB" id="A0A2A4JE90"/>
<keyword evidence="7" id="KW-1205">Fibrinolytic toxin</keyword>
<dbReference type="STRING" id="7102.A0A2A4JE90"/>
<dbReference type="GO" id="GO:0006508">
    <property type="term" value="P:proteolysis"/>
    <property type="evidence" value="ECO:0007669"/>
    <property type="project" value="UniProtKB-KW"/>
</dbReference>
<evidence type="ECO:0000256" key="7">
    <source>
        <dbReference type="ARBA" id="ARBA00084094"/>
    </source>
</evidence>
<dbReference type="InterPro" id="IPR033116">
    <property type="entry name" value="TRYPSIN_SER"/>
</dbReference>
<evidence type="ECO:0000256" key="6">
    <source>
        <dbReference type="ARBA" id="ARBA00055534"/>
    </source>
</evidence>
<evidence type="ECO:0000256" key="8">
    <source>
        <dbReference type="RuleBase" id="RU363034"/>
    </source>
</evidence>
<feature type="chain" id="PRO_5012404424" description="Peptidase S1 domain-containing protein" evidence="10">
    <location>
        <begin position="23"/>
        <end position="1167"/>
    </location>
</feature>
<feature type="domain" description="Peptidase S1" evidence="11">
    <location>
        <begin position="434"/>
        <end position="713"/>
    </location>
</feature>
<evidence type="ECO:0000256" key="10">
    <source>
        <dbReference type="SAM" id="SignalP"/>
    </source>
</evidence>
<name>A0A2A4JE90_HELVI</name>
<feature type="signal peptide" evidence="10">
    <location>
        <begin position="1"/>
        <end position="22"/>
    </location>
</feature>
<keyword evidence="4" id="KW-1199">Hemostasis impairing toxin</keyword>
<dbReference type="InterPro" id="IPR001254">
    <property type="entry name" value="Trypsin_dom"/>
</dbReference>
<dbReference type="InterPro" id="IPR018114">
    <property type="entry name" value="TRYPSIN_HIS"/>
</dbReference>
<dbReference type="PROSITE" id="PS00135">
    <property type="entry name" value="TRYPSIN_SER"/>
    <property type="match status" value="3"/>
</dbReference>
<dbReference type="Pfam" id="PF00089">
    <property type="entry name" value="Trypsin"/>
    <property type="match status" value="3"/>
</dbReference>
<feature type="compositionally biased region" description="Low complexity" evidence="9">
    <location>
        <begin position="702"/>
        <end position="720"/>
    </location>
</feature>
<gene>
    <name evidence="12" type="ORF">B5V51_3022</name>
</gene>
<keyword evidence="8" id="KW-0645">Protease</keyword>
<comment type="similarity">
    <text evidence="5">Belongs to the peptidase S1 family. CLIP subfamily.</text>
</comment>
<evidence type="ECO:0000256" key="3">
    <source>
        <dbReference type="ARBA" id="ARBA00023157"/>
    </source>
</evidence>
<feature type="region of interest" description="Disordered" evidence="9">
    <location>
        <begin position="756"/>
        <end position="818"/>
    </location>
</feature>
<sequence>MNRLNFTVFFCFLVLSIRVSNGQTNERSLLKALSQLEKGANPYIPTSSYQEPPSDPNDPCAPYNPPVPNFSAPGRRISEVKCYEYIWQLKLRDELDKRLKKCREIMPVPGIIGGHRAKRGEFPNMAAIGWKLVIGTWKFMCGGSLISPKFVLTAAHCSSASERDTTLEDTIPRIVRLGSTYILDTDSNGIHAYDVNITRVIVHPNYKSPKQYYDIALMELQQLVYFSADVQPACLWTKHEVGNFSHKAQVTGWGVIQSGSLKTSPDLLTAEVDIIDSITCNLLLGTSCNRNWCGLEEHQMCAGRLQGGVDACQGDSGGPLQMKIDLPIKTQGNMNYVVGVTSFGIGCGLPDLPGRRSPNLEYYKEYDEDIDPLNSINLLPDNLHNANVPDDLCGPYNPPLPDFRAPGRRISEISRLQPVPELSNKISRRQAPLFVDTRFPDVRVNTAKRGEFPNMGAIGWKTVNGTWRFLCGSSLISYRFVLTAAHCSAASKADLTLADIRPKIVRLGSTRLDHNSYGNTPYDAKIIKVIVHPKYKSPTQYFDIALMELAQDVVISKEIQPACLWNNNDIDRYFNQAKITGWDKEPGSSEMPARLLVADVDIIDTAKCNDLLGSSCNRNWCGLEDHQMCAGKLTGGVDTCGGDSGGPLQVNIPPFSTYPSVEGNLNYVIGVTAFGVRCGLPGLPGVYTRSSVKNKESPTPLPSILSLLNSSQSSEPSIKSEITDTKTTPIPSTSFDEHRTPTTISLAVNLTTSTELPSSSTLSISQTQTTTISPNSVLTSSTPSSSADSPVAKNKTRTSHHEKSGNIPTSHELSTSQHASKLPLVPYDPCAPFVPPPTPDFRAPGRRISEVKCYEYIWQMKVRSDKAGQQNECDEHRLRGISSYIVGGHYTFSGDYPNMGAIGWKAVVGTWKFMCGCTLISSKFVLTAAHCSSASSRDTTIADTVPKIVRLGDKNIQDIINGTQDETIIRIINHPKYKSPKQYFDIALMELGRRLTFTMEIQPACLWTKQSITKYGDEAQVTGWGVVESGTVKTSPELLAATVDIIDFTKCNKLLHLSCNRNWCGLQPDQLCAGKLGGGVDACQGDSGGPLQVKIPLPILTEGTMHYVIGVTSFGVGCALPGLPGVYTKVSSFIDWIESVVWPGHNGTTPAHNDGPDLGRFERSIRS</sequence>
<dbReference type="FunFam" id="2.40.10.10:FF:000002">
    <property type="entry name" value="Transmembrane protease serine"/>
    <property type="match status" value="1"/>
</dbReference>
<comment type="function">
    <text evidence="6">Fibrinolytic activity; shows preferential cleavage of Arg-Gly bonds in all three fibrinogen chains. Contact with the caterpillars causes severe bleeding, due the anticoagulant effect of the protein.</text>
</comment>
<organism evidence="12">
    <name type="scientific">Heliothis virescens</name>
    <name type="common">Tobacco budworm moth</name>
    <dbReference type="NCBI Taxonomy" id="7102"/>
    <lineage>
        <taxon>Eukaryota</taxon>
        <taxon>Metazoa</taxon>
        <taxon>Ecdysozoa</taxon>
        <taxon>Arthropoda</taxon>
        <taxon>Hexapoda</taxon>
        <taxon>Insecta</taxon>
        <taxon>Pterygota</taxon>
        <taxon>Neoptera</taxon>
        <taxon>Endopterygota</taxon>
        <taxon>Lepidoptera</taxon>
        <taxon>Glossata</taxon>
        <taxon>Ditrysia</taxon>
        <taxon>Noctuoidea</taxon>
        <taxon>Noctuidae</taxon>
        <taxon>Heliothinae</taxon>
        <taxon>Heliothis</taxon>
    </lineage>
</organism>
<keyword evidence="2" id="KW-0800">Toxin</keyword>
<protein>
    <recommendedName>
        <fullName evidence="11">Peptidase S1 domain-containing protein</fullName>
    </recommendedName>
</protein>
<dbReference type="GO" id="GO:0005576">
    <property type="term" value="C:extracellular region"/>
    <property type="evidence" value="ECO:0007669"/>
    <property type="project" value="UniProtKB-SubCell"/>
</dbReference>
<dbReference type="CDD" id="cd00190">
    <property type="entry name" value="Tryp_SPc"/>
    <property type="match status" value="3"/>
</dbReference>
<evidence type="ECO:0000256" key="4">
    <source>
        <dbReference type="ARBA" id="ARBA00023240"/>
    </source>
</evidence>
<dbReference type="GO" id="GO:0090729">
    <property type="term" value="F:toxin activity"/>
    <property type="evidence" value="ECO:0007669"/>
    <property type="project" value="UniProtKB-KW"/>
</dbReference>
<dbReference type="InterPro" id="IPR001314">
    <property type="entry name" value="Peptidase_S1A"/>
</dbReference>
<comment type="subcellular location">
    <subcellularLocation>
        <location evidence="1">Secreted</location>
        <location evidence="1">Extracellular space</location>
    </subcellularLocation>
</comment>
<comment type="caution">
    <text evidence="12">The sequence shown here is derived from an EMBL/GenBank/DDBJ whole genome shotgun (WGS) entry which is preliminary data.</text>
</comment>
<evidence type="ECO:0000256" key="9">
    <source>
        <dbReference type="SAM" id="MobiDB-lite"/>
    </source>
</evidence>
<keyword evidence="8" id="KW-0378">Hydrolase</keyword>
<keyword evidence="10" id="KW-0732">Signal</keyword>
<dbReference type="FunFam" id="2.40.10.10:FF:000068">
    <property type="entry name" value="transmembrane protease serine 2"/>
    <property type="match status" value="2"/>
</dbReference>
<feature type="domain" description="Peptidase S1" evidence="11">
    <location>
        <begin position="111"/>
        <end position="384"/>
    </location>
</feature>
<feature type="compositionally biased region" description="Polar residues" evidence="9">
    <location>
        <begin position="725"/>
        <end position="734"/>
    </location>
</feature>
<dbReference type="PRINTS" id="PR00722">
    <property type="entry name" value="CHYMOTRYPSIN"/>
</dbReference>
<dbReference type="PROSITE" id="PS50240">
    <property type="entry name" value="TRYPSIN_DOM"/>
    <property type="match status" value="3"/>
</dbReference>
<accession>A0A2A4JE90</accession>